<keyword evidence="2" id="KW-1185">Reference proteome</keyword>
<organism evidence="1 2">
    <name type="scientific">Noviherbaspirillum autotrophicum</name>
    <dbReference type="NCBI Taxonomy" id="709839"/>
    <lineage>
        <taxon>Bacteria</taxon>
        <taxon>Pseudomonadati</taxon>
        <taxon>Pseudomonadota</taxon>
        <taxon>Betaproteobacteria</taxon>
        <taxon>Burkholderiales</taxon>
        <taxon>Oxalobacteraceae</taxon>
        <taxon>Noviherbaspirillum</taxon>
    </lineage>
</organism>
<proteinExistence type="predicted"/>
<reference evidence="1 2" key="1">
    <citation type="submission" date="2014-12" db="EMBL/GenBank/DDBJ databases">
        <title>Denitrispirillum autotrophicum gen. nov., sp. nov., Denitrifying, Facultatively Autotrophic Bacteria Isolated from Rice Paddy Soil.</title>
        <authorList>
            <person name="Ishii S."/>
            <person name="Ashida N."/>
            <person name="Ohno H."/>
            <person name="Otsuka S."/>
            <person name="Yokota A."/>
            <person name="Senoo K."/>
        </authorList>
    </citation>
    <scope>NUCLEOTIDE SEQUENCE [LARGE SCALE GENOMIC DNA]</scope>
    <source>
        <strain evidence="1 2">TSA66</strain>
    </source>
</reference>
<comment type="caution">
    <text evidence="1">The sequence shown here is derived from an EMBL/GenBank/DDBJ whole genome shotgun (WGS) entry which is preliminary data.</text>
</comment>
<dbReference type="Proteomes" id="UP000031572">
    <property type="component" value="Unassembled WGS sequence"/>
</dbReference>
<accession>A0A0C1XZ81</accession>
<dbReference type="AlphaFoldDB" id="A0A0C1XZ81"/>
<dbReference type="STRING" id="709839.TSA66_03480"/>
<gene>
    <name evidence="1" type="ORF">TSA66_03480</name>
</gene>
<dbReference type="EMBL" id="JWJG01000028">
    <property type="protein sequence ID" value="KIF80083.1"/>
    <property type="molecule type" value="Genomic_DNA"/>
</dbReference>
<name>A0A0C1XZ81_9BURK</name>
<evidence type="ECO:0000313" key="1">
    <source>
        <dbReference type="EMBL" id="KIF80083.1"/>
    </source>
</evidence>
<sequence>MLQGAFSHEPQATLNLFRRLGGRLPVHAADCLQQVALLPGGGWQASDSWRFDAVPAGTRALISCVPVVAKAVIAAAIAATEAPRAFGAMTRCLQTK</sequence>
<evidence type="ECO:0000313" key="2">
    <source>
        <dbReference type="Proteomes" id="UP000031572"/>
    </source>
</evidence>
<protein>
    <submittedName>
        <fullName evidence="1">Uncharacterized protein</fullName>
    </submittedName>
</protein>